<dbReference type="PANTHER" id="PTHR31374">
    <property type="entry name" value="AUXIN-INDUCED PROTEIN-LIKE-RELATED"/>
    <property type="match status" value="1"/>
</dbReference>
<dbReference type="InterPro" id="IPR003676">
    <property type="entry name" value="SAUR_fam"/>
</dbReference>
<evidence type="ECO:0000313" key="2">
    <source>
        <dbReference type="EMBL" id="GAA0185766.1"/>
    </source>
</evidence>
<comment type="similarity">
    <text evidence="1">Belongs to the ARG7 family.</text>
</comment>
<comment type="caution">
    <text evidence="2">The sequence shown here is derived from an EMBL/GenBank/DDBJ whole genome shotgun (WGS) entry which is preliminary data.</text>
</comment>
<protein>
    <submittedName>
        <fullName evidence="2">Uncharacterized protein</fullName>
    </submittedName>
</protein>
<dbReference type="AlphaFoldDB" id="A0AAV3RVJ7"/>
<dbReference type="EMBL" id="BAABME010013049">
    <property type="protein sequence ID" value="GAA0185766.1"/>
    <property type="molecule type" value="Genomic_DNA"/>
</dbReference>
<dbReference type="PANTHER" id="PTHR31374:SF227">
    <property type="entry name" value="INDOLE-3-ACETIC ACID-INDUCED PROTEIN ARG7-LIKE"/>
    <property type="match status" value="1"/>
</dbReference>
<evidence type="ECO:0000256" key="1">
    <source>
        <dbReference type="ARBA" id="ARBA00006974"/>
    </source>
</evidence>
<dbReference type="Proteomes" id="UP001454036">
    <property type="component" value="Unassembled WGS sequence"/>
</dbReference>
<dbReference type="Pfam" id="PF02519">
    <property type="entry name" value="Auxin_inducible"/>
    <property type="match status" value="1"/>
</dbReference>
<accession>A0AAV3RVJ7</accession>
<keyword evidence="3" id="KW-1185">Reference proteome</keyword>
<proteinExistence type="inferred from homology"/>
<evidence type="ECO:0000313" key="3">
    <source>
        <dbReference type="Proteomes" id="UP001454036"/>
    </source>
</evidence>
<name>A0AAV3RVJ7_LITER</name>
<gene>
    <name evidence="2" type="ORF">LIER_33054</name>
</gene>
<dbReference type="GO" id="GO:0009733">
    <property type="term" value="P:response to auxin"/>
    <property type="evidence" value="ECO:0007669"/>
    <property type="project" value="InterPro"/>
</dbReference>
<reference evidence="2 3" key="1">
    <citation type="submission" date="2024-01" db="EMBL/GenBank/DDBJ databases">
        <title>The complete chloroplast genome sequence of Lithospermum erythrorhizon: insights into the phylogenetic relationship among Boraginaceae species and the maternal lineages of purple gromwells.</title>
        <authorList>
            <person name="Okada T."/>
            <person name="Watanabe K."/>
        </authorList>
    </citation>
    <scope>NUCLEOTIDE SEQUENCE [LARGE SCALE GENOMIC DNA]</scope>
</reference>
<organism evidence="2 3">
    <name type="scientific">Lithospermum erythrorhizon</name>
    <name type="common">Purple gromwell</name>
    <name type="synonym">Lithospermum officinale var. erythrorhizon</name>
    <dbReference type="NCBI Taxonomy" id="34254"/>
    <lineage>
        <taxon>Eukaryota</taxon>
        <taxon>Viridiplantae</taxon>
        <taxon>Streptophyta</taxon>
        <taxon>Embryophyta</taxon>
        <taxon>Tracheophyta</taxon>
        <taxon>Spermatophyta</taxon>
        <taxon>Magnoliopsida</taxon>
        <taxon>eudicotyledons</taxon>
        <taxon>Gunneridae</taxon>
        <taxon>Pentapetalae</taxon>
        <taxon>asterids</taxon>
        <taxon>lamiids</taxon>
        <taxon>Boraginales</taxon>
        <taxon>Boraginaceae</taxon>
        <taxon>Boraginoideae</taxon>
        <taxon>Lithospermeae</taxon>
        <taxon>Lithospermum</taxon>
    </lineage>
</organism>
<sequence length="145" mass="16706">MSGSCNKILHIVKLRQLLKRWRKKSTLTTRRVPSDVAPGHVAVSVGPSCKRFVIRATYLNHPLFKKLLVKTEEEFGFSNSGPLTIPCDENVFEEILCFMARNKNSARFVTYEDFQRYCHVGIRSNIEFWAESRPLLNGVSDKAMW</sequence>